<dbReference type="SMART" id="SM00530">
    <property type="entry name" value="HTH_XRE"/>
    <property type="match status" value="1"/>
</dbReference>
<dbReference type="Gene3D" id="1.10.260.40">
    <property type="entry name" value="lambda repressor-like DNA-binding domains"/>
    <property type="match status" value="1"/>
</dbReference>
<feature type="domain" description="HTH cro/C1-type" evidence="1">
    <location>
        <begin position="37"/>
        <end position="79"/>
    </location>
</feature>
<proteinExistence type="predicted"/>
<dbReference type="InterPro" id="IPR001387">
    <property type="entry name" value="Cro/C1-type_HTH"/>
</dbReference>
<dbReference type="EMBL" id="MWQN01000001">
    <property type="protein sequence ID" value="OPC81841.1"/>
    <property type="molecule type" value="Genomic_DNA"/>
</dbReference>
<keyword evidence="3" id="KW-1185">Reference proteome</keyword>
<evidence type="ECO:0000313" key="3">
    <source>
        <dbReference type="Proteomes" id="UP000190037"/>
    </source>
</evidence>
<sequence>MRRHDRDEALVGFARWVYDRAVECGYDLDSPRGGGRSQLAADAGMSASAVGRLLKAETMPDLDSMIGLARALDVDVREILIRSGKLTEEDLPLNPRHPTGTRVSSDDQILTPEEAVTRVGVKDARVREMAAWMLRKQLNEESVPGGQGDLLGGDAGG</sequence>
<evidence type="ECO:0000313" key="2">
    <source>
        <dbReference type="EMBL" id="OPC81841.1"/>
    </source>
</evidence>
<dbReference type="Pfam" id="PF01381">
    <property type="entry name" value="HTH_3"/>
    <property type="match status" value="1"/>
</dbReference>
<protein>
    <recommendedName>
        <fullName evidence="1">HTH cro/C1-type domain-containing protein</fullName>
    </recommendedName>
</protein>
<dbReference type="InterPro" id="IPR010982">
    <property type="entry name" value="Lambda_DNA-bd_dom_sf"/>
</dbReference>
<name>A0A1T3NYU6_9ACTN</name>
<dbReference type="CDD" id="cd00093">
    <property type="entry name" value="HTH_XRE"/>
    <property type="match status" value="1"/>
</dbReference>
<organism evidence="2 3">
    <name type="scientific">Embleya scabrispora</name>
    <dbReference type="NCBI Taxonomy" id="159449"/>
    <lineage>
        <taxon>Bacteria</taxon>
        <taxon>Bacillati</taxon>
        <taxon>Actinomycetota</taxon>
        <taxon>Actinomycetes</taxon>
        <taxon>Kitasatosporales</taxon>
        <taxon>Streptomycetaceae</taxon>
        <taxon>Embleya</taxon>
    </lineage>
</organism>
<gene>
    <name evidence="2" type="ORF">B4N89_13645</name>
</gene>
<reference evidence="2 3" key="1">
    <citation type="submission" date="2017-03" db="EMBL/GenBank/DDBJ databases">
        <title>Draft genome sequence of Streptomyces scabrisporus NF3, endophyte isolated from Amphipterygium adstringens.</title>
        <authorList>
            <person name="Vazquez M."/>
            <person name="Ceapa C.D."/>
            <person name="Rodriguez Luna D."/>
            <person name="Sanchez Esquivel S."/>
        </authorList>
    </citation>
    <scope>NUCLEOTIDE SEQUENCE [LARGE SCALE GENOMIC DNA]</scope>
    <source>
        <strain evidence="2 3">NF3</strain>
    </source>
</reference>
<evidence type="ECO:0000259" key="1">
    <source>
        <dbReference type="PROSITE" id="PS50943"/>
    </source>
</evidence>
<dbReference type="RefSeq" id="WP_078976113.1">
    <property type="nucleotide sequence ID" value="NZ_MWQN01000001.1"/>
</dbReference>
<dbReference type="GO" id="GO:0003677">
    <property type="term" value="F:DNA binding"/>
    <property type="evidence" value="ECO:0007669"/>
    <property type="project" value="InterPro"/>
</dbReference>
<comment type="caution">
    <text evidence="2">The sequence shown here is derived from an EMBL/GenBank/DDBJ whole genome shotgun (WGS) entry which is preliminary data.</text>
</comment>
<dbReference type="STRING" id="159449.B4N89_13645"/>
<accession>A0A1T3NYU6</accession>
<dbReference type="Proteomes" id="UP000190037">
    <property type="component" value="Unassembled WGS sequence"/>
</dbReference>
<dbReference type="AlphaFoldDB" id="A0A1T3NYU6"/>
<dbReference type="SUPFAM" id="SSF47413">
    <property type="entry name" value="lambda repressor-like DNA-binding domains"/>
    <property type="match status" value="1"/>
</dbReference>
<dbReference type="OrthoDB" id="4215674at2"/>
<dbReference type="PROSITE" id="PS50943">
    <property type="entry name" value="HTH_CROC1"/>
    <property type="match status" value="1"/>
</dbReference>